<dbReference type="InterPro" id="IPR023468">
    <property type="entry name" value="Riboflavin_kinase"/>
</dbReference>
<keyword evidence="10 17" id="KW-0418">Kinase</keyword>
<evidence type="ECO:0000256" key="6">
    <source>
        <dbReference type="ARBA" id="ARBA00022643"/>
    </source>
</evidence>
<dbReference type="GO" id="GO:0009231">
    <property type="term" value="P:riboflavin biosynthetic process"/>
    <property type="evidence" value="ECO:0007669"/>
    <property type="project" value="InterPro"/>
</dbReference>
<dbReference type="GO" id="GO:0005524">
    <property type="term" value="F:ATP binding"/>
    <property type="evidence" value="ECO:0007669"/>
    <property type="project" value="UniProtKB-KW"/>
</dbReference>
<keyword evidence="8" id="KW-0479">Metal-binding</keyword>
<evidence type="ECO:0000256" key="11">
    <source>
        <dbReference type="ARBA" id="ARBA00022833"/>
    </source>
</evidence>
<dbReference type="GO" id="GO:0008531">
    <property type="term" value="F:riboflavin kinase activity"/>
    <property type="evidence" value="ECO:0007669"/>
    <property type="project" value="UniProtKB-EC"/>
</dbReference>
<evidence type="ECO:0000256" key="14">
    <source>
        <dbReference type="ARBA" id="ARBA00050912"/>
    </source>
</evidence>
<evidence type="ECO:0000256" key="5">
    <source>
        <dbReference type="ARBA" id="ARBA00022630"/>
    </source>
</evidence>
<evidence type="ECO:0000313" key="17">
    <source>
        <dbReference type="EMBL" id="CAB4015615.1"/>
    </source>
</evidence>
<evidence type="ECO:0000256" key="13">
    <source>
        <dbReference type="ARBA" id="ARBA00029789"/>
    </source>
</evidence>
<dbReference type="Proteomes" id="UP001152795">
    <property type="component" value="Unassembled WGS sequence"/>
</dbReference>
<comment type="pathway">
    <text evidence="2">Cofactor biosynthesis; FMN biosynthesis; FMN from riboflavin (ATP route): step 1/1.</text>
</comment>
<sequence>MPGEMHQRTLPLFVRGEVVKGFGRGSKSLGIPTANYPEEVINRLPEGLDTGVYYGWASVDGTKVYKMVLSVGWNPFFKNTKKSMETHIIHSFPEDFYGTELRVCITGYIRQESTFPSMESLIEAIQSDIRIAQEELDKAEHQTYNSHSFLTDKSLTRKSEVVLG</sequence>
<dbReference type="FunFam" id="2.40.30.30:FF:000002">
    <property type="entry name" value="Riboflavin kinase, putative"/>
    <property type="match status" value="1"/>
</dbReference>
<dbReference type="InterPro" id="IPR023465">
    <property type="entry name" value="Riboflavin_kinase_dom_sf"/>
</dbReference>
<dbReference type="EMBL" id="CACRXK020008784">
    <property type="protein sequence ID" value="CAB4015615.1"/>
    <property type="molecule type" value="Genomic_DNA"/>
</dbReference>
<dbReference type="PANTHER" id="PTHR22749">
    <property type="entry name" value="RIBOFLAVIN KINASE/FMN ADENYLYLTRANSFERASE"/>
    <property type="match status" value="1"/>
</dbReference>
<evidence type="ECO:0000256" key="10">
    <source>
        <dbReference type="ARBA" id="ARBA00022777"/>
    </source>
</evidence>
<evidence type="ECO:0000256" key="16">
    <source>
        <dbReference type="ARBA" id="ARBA00077632"/>
    </source>
</evidence>
<comment type="catalytic activity">
    <reaction evidence="14">
        <text>riboflavin + ATP = FMN + ADP + H(+)</text>
        <dbReference type="Rhea" id="RHEA:14357"/>
        <dbReference type="ChEBI" id="CHEBI:15378"/>
        <dbReference type="ChEBI" id="CHEBI:30616"/>
        <dbReference type="ChEBI" id="CHEBI:57986"/>
        <dbReference type="ChEBI" id="CHEBI:58210"/>
        <dbReference type="ChEBI" id="CHEBI:456216"/>
        <dbReference type="EC" id="2.7.1.26"/>
    </reaction>
    <physiologicalReaction direction="left-to-right" evidence="14">
        <dbReference type="Rhea" id="RHEA:14358"/>
    </physiologicalReaction>
</comment>
<proteinExistence type="predicted"/>
<dbReference type="UniPathway" id="UPA00276">
    <property type="reaction ID" value="UER00406"/>
</dbReference>
<evidence type="ECO:0000256" key="2">
    <source>
        <dbReference type="ARBA" id="ARBA00005201"/>
    </source>
</evidence>
<evidence type="ECO:0000256" key="12">
    <source>
        <dbReference type="ARBA" id="ARBA00022840"/>
    </source>
</evidence>
<evidence type="ECO:0000256" key="15">
    <source>
        <dbReference type="ARBA" id="ARBA00054097"/>
    </source>
</evidence>
<protein>
    <recommendedName>
        <fullName evidence="4">Riboflavin kinase</fullName>
        <ecNumber evidence="3">2.7.1.26</ecNumber>
    </recommendedName>
    <alternativeName>
        <fullName evidence="16">ATP:riboflavin 5'-phosphotransferase</fullName>
    </alternativeName>
    <alternativeName>
        <fullName evidence="13">Flavokinase</fullName>
    </alternativeName>
</protein>
<keyword evidence="5" id="KW-0285">Flavoprotein</keyword>
<accession>A0A7D9EU30</accession>
<keyword evidence="18" id="KW-1185">Reference proteome</keyword>
<reference evidence="17" key="1">
    <citation type="submission" date="2020-04" db="EMBL/GenBank/DDBJ databases">
        <authorList>
            <person name="Alioto T."/>
            <person name="Alioto T."/>
            <person name="Gomez Garrido J."/>
        </authorList>
    </citation>
    <scope>NUCLEOTIDE SEQUENCE</scope>
    <source>
        <strain evidence="17">A484AB</strain>
    </source>
</reference>
<evidence type="ECO:0000256" key="7">
    <source>
        <dbReference type="ARBA" id="ARBA00022679"/>
    </source>
</evidence>
<dbReference type="Gene3D" id="2.40.30.30">
    <property type="entry name" value="Riboflavin kinase-like"/>
    <property type="match status" value="1"/>
</dbReference>
<keyword evidence="12" id="KW-0067">ATP-binding</keyword>
<gene>
    <name evidence="17" type="ORF">PACLA_8A014267</name>
</gene>
<evidence type="ECO:0000256" key="4">
    <source>
        <dbReference type="ARBA" id="ARBA00017394"/>
    </source>
</evidence>
<dbReference type="GO" id="GO:0009398">
    <property type="term" value="P:FMN biosynthetic process"/>
    <property type="evidence" value="ECO:0007669"/>
    <property type="project" value="UniProtKB-UniPathway"/>
</dbReference>
<dbReference type="InterPro" id="IPR015865">
    <property type="entry name" value="Riboflavin_kinase_bac/euk"/>
</dbReference>
<dbReference type="SUPFAM" id="SSF82114">
    <property type="entry name" value="Riboflavin kinase-like"/>
    <property type="match status" value="1"/>
</dbReference>
<dbReference type="GO" id="GO:0005739">
    <property type="term" value="C:mitochondrion"/>
    <property type="evidence" value="ECO:0007669"/>
    <property type="project" value="TreeGrafter"/>
</dbReference>
<evidence type="ECO:0000256" key="1">
    <source>
        <dbReference type="ARBA" id="ARBA00001947"/>
    </source>
</evidence>
<organism evidence="17 18">
    <name type="scientific">Paramuricea clavata</name>
    <name type="common">Red gorgonian</name>
    <name type="synonym">Violescent sea-whip</name>
    <dbReference type="NCBI Taxonomy" id="317549"/>
    <lineage>
        <taxon>Eukaryota</taxon>
        <taxon>Metazoa</taxon>
        <taxon>Cnidaria</taxon>
        <taxon>Anthozoa</taxon>
        <taxon>Octocorallia</taxon>
        <taxon>Malacalcyonacea</taxon>
        <taxon>Plexauridae</taxon>
        <taxon>Paramuricea</taxon>
    </lineage>
</organism>
<dbReference type="SMART" id="SM00904">
    <property type="entry name" value="Flavokinase"/>
    <property type="match status" value="1"/>
</dbReference>
<name>A0A7D9EU30_PARCT</name>
<keyword evidence="9" id="KW-0547">Nucleotide-binding</keyword>
<keyword evidence="11" id="KW-0862">Zinc</keyword>
<dbReference type="Pfam" id="PF01687">
    <property type="entry name" value="Flavokinase"/>
    <property type="match status" value="1"/>
</dbReference>
<comment type="cofactor">
    <cofactor evidence="1">
        <name>Zn(2+)</name>
        <dbReference type="ChEBI" id="CHEBI:29105"/>
    </cofactor>
</comment>
<dbReference type="PANTHER" id="PTHR22749:SF6">
    <property type="entry name" value="RIBOFLAVIN KINASE"/>
    <property type="match status" value="1"/>
</dbReference>
<evidence type="ECO:0000256" key="8">
    <source>
        <dbReference type="ARBA" id="ARBA00022723"/>
    </source>
</evidence>
<dbReference type="GO" id="GO:0046872">
    <property type="term" value="F:metal ion binding"/>
    <property type="evidence" value="ECO:0007669"/>
    <property type="project" value="UniProtKB-KW"/>
</dbReference>
<keyword evidence="6" id="KW-0288">FMN</keyword>
<evidence type="ECO:0000256" key="3">
    <source>
        <dbReference type="ARBA" id="ARBA00012105"/>
    </source>
</evidence>
<comment type="caution">
    <text evidence="17">The sequence shown here is derived from an EMBL/GenBank/DDBJ whole genome shotgun (WGS) entry which is preliminary data.</text>
</comment>
<dbReference type="OrthoDB" id="276388at2759"/>
<keyword evidence="7" id="KW-0808">Transferase</keyword>
<evidence type="ECO:0000256" key="9">
    <source>
        <dbReference type="ARBA" id="ARBA00022741"/>
    </source>
</evidence>
<dbReference type="EC" id="2.7.1.26" evidence="3"/>
<dbReference type="AlphaFoldDB" id="A0A7D9EU30"/>
<comment type="function">
    <text evidence="15">Catalyzes the phosphorylation of riboflavin (vitamin B2) to form flavin-mononucleotide (FMN), hence rate-limiting enzyme in the synthesis of FAD. Essential for TNF-induced reactive oxygen species (ROS) production. Through its interaction with both TNFRSF1A and CYBA, physically and functionally couples TNFRSF1A to NADPH oxidase. TNF-activation of RFK may enhance the incorporation of FAD in NADPH oxidase, a critical step for the assembly and activation of NADPH oxidase.</text>
</comment>
<evidence type="ECO:0000313" key="18">
    <source>
        <dbReference type="Proteomes" id="UP001152795"/>
    </source>
</evidence>